<gene>
    <name evidence="1" type="ORF">OE88DRAFT_1667242</name>
</gene>
<protein>
    <submittedName>
        <fullName evidence="1">Uncharacterized protein</fullName>
    </submittedName>
</protein>
<dbReference type="Proteomes" id="UP000305948">
    <property type="component" value="Unassembled WGS sequence"/>
</dbReference>
<reference evidence="1 2" key="1">
    <citation type="journal article" date="2019" name="Nat. Ecol. Evol.">
        <title>Megaphylogeny resolves global patterns of mushroom evolution.</title>
        <authorList>
            <person name="Varga T."/>
            <person name="Krizsan K."/>
            <person name="Foldi C."/>
            <person name="Dima B."/>
            <person name="Sanchez-Garcia M."/>
            <person name="Sanchez-Ramirez S."/>
            <person name="Szollosi G.J."/>
            <person name="Szarkandi J.G."/>
            <person name="Papp V."/>
            <person name="Albert L."/>
            <person name="Andreopoulos W."/>
            <person name="Angelini C."/>
            <person name="Antonin V."/>
            <person name="Barry K.W."/>
            <person name="Bougher N.L."/>
            <person name="Buchanan P."/>
            <person name="Buyck B."/>
            <person name="Bense V."/>
            <person name="Catcheside P."/>
            <person name="Chovatia M."/>
            <person name="Cooper J."/>
            <person name="Damon W."/>
            <person name="Desjardin D."/>
            <person name="Finy P."/>
            <person name="Geml J."/>
            <person name="Haridas S."/>
            <person name="Hughes K."/>
            <person name="Justo A."/>
            <person name="Karasinski D."/>
            <person name="Kautmanova I."/>
            <person name="Kiss B."/>
            <person name="Kocsube S."/>
            <person name="Kotiranta H."/>
            <person name="LaButti K.M."/>
            <person name="Lechner B.E."/>
            <person name="Liimatainen K."/>
            <person name="Lipzen A."/>
            <person name="Lukacs Z."/>
            <person name="Mihaltcheva S."/>
            <person name="Morgado L.N."/>
            <person name="Niskanen T."/>
            <person name="Noordeloos M.E."/>
            <person name="Ohm R.A."/>
            <person name="Ortiz-Santana B."/>
            <person name="Ovrebo C."/>
            <person name="Racz N."/>
            <person name="Riley R."/>
            <person name="Savchenko A."/>
            <person name="Shiryaev A."/>
            <person name="Soop K."/>
            <person name="Spirin V."/>
            <person name="Szebenyi C."/>
            <person name="Tomsovsky M."/>
            <person name="Tulloss R.E."/>
            <person name="Uehling J."/>
            <person name="Grigoriev I.V."/>
            <person name="Vagvolgyi C."/>
            <person name="Papp T."/>
            <person name="Martin F.M."/>
            <person name="Miettinen O."/>
            <person name="Hibbett D.S."/>
            <person name="Nagy L.G."/>
        </authorList>
    </citation>
    <scope>NUCLEOTIDE SEQUENCE [LARGE SCALE GENOMIC DNA]</scope>
    <source>
        <strain evidence="1 2">OMC1185</strain>
    </source>
</reference>
<dbReference type="STRING" id="5364.A0A5C3MQJ4"/>
<sequence length="429" mass="48175">MAAAVAGPSKTSPFGILLRRSKFASFDPSIAQVYTAYDGNAHRGNFGLKRPLPVKKRNRHVTVTQFDSGEQQTAWNYADKQARWIKAWQELGVEFMGQADHPQDPRTWDSRLGLARSNWVVDSEFDVQEKKPGKSDKGEPVIQNKAPILPNIQAMSEKQFDLFLKRLRRMRPKFKRYMKQKAELGMVVPDLLRQAQRDLIYHKEFIQEHIKKEVNVSSSKTLLQEPHPYAGVSYSHNTRLSTLFLTPALPGRMLRMKRDDGPQAMSRKDNIGYVTSFANMLTRVGSRHADGKTEVLALPDGSPRDPEAGRTQLRLSKVNLIRAPSVVGGQEGDGMYGTMVNTEAVAFNRPSLTRPNPHYPGSMAYSGQDPGSDDQVADMQRIYTPMFTARNPPGTHKPSVYMERTSESGKKMISGLRDMLNAARASSNK</sequence>
<organism evidence="1 2">
    <name type="scientific">Heliocybe sulcata</name>
    <dbReference type="NCBI Taxonomy" id="5364"/>
    <lineage>
        <taxon>Eukaryota</taxon>
        <taxon>Fungi</taxon>
        <taxon>Dikarya</taxon>
        <taxon>Basidiomycota</taxon>
        <taxon>Agaricomycotina</taxon>
        <taxon>Agaricomycetes</taxon>
        <taxon>Gloeophyllales</taxon>
        <taxon>Gloeophyllaceae</taxon>
        <taxon>Heliocybe</taxon>
    </lineage>
</organism>
<keyword evidence="2" id="KW-1185">Reference proteome</keyword>
<dbReference type="AlphaFoldDB" id="A0A5C3MQJ4"/>
<proteinExistence type="predicted"/>
<dbReference type="PANTHER" id="PTHR28058">
    <property type="entry name" value="37S RIBOSOMAL PROTEIN MRP51, MITOCHONDRIAL"/>
    <property type="match status" value="1"/>
</dbReference>
<evidence type="ECO:0000313" key="2">
    <source>
        <dbReference type="Proteomes" id="UP000305948"/>
    </source>
</evidence>
<dbReference type="EMBL" id="ML213528">
    <property type="protein sequence ID" value="TFK46626.1"/>
    <property type="molecule type" value="Genomic_DNA"/>
</dbReference>
<accession>A0A5C3MQJ4</accession>
<evidence type="ECO:0000313" key="1">
    <source>
        <dbReference type="EMBL" id="TFK46626.1"/>
    </source>
</evidence>
<dbReference type="PANTHER" id="PTHR28058:SF1">
    <property type="entry name" value="SMALL RIBOSOMAL SUBUNIT PROTEIN BS1M"/>
    <property type="match status" value="1"/>
</dbReference>
<dbReference type="OrthoDB" id="2735536at2759"/>
<dbReference type="Pfam" id="PF11709">
    <property type="entry name" value="Mit_ribos_Mrp51"/>
    <property type="match status" value="1"/>
</dbReference>
<dbReference type="InterPro" id="IPR016712">
    <property type="entry name" value="Rbsml_bS1m-like"/>
</dbReference>
<name>A0A5C3MQJ4_9AGAM</name>